<dbReference type="InterPro" id="IPR016147">
    <property type="entry name" value="Pili_assmbl_chaperone_N"/>
</dbReference>
<dbReference type="PANTHER" id="PTHR30251:SF9">
    <property type="entry name" value="CHAPERONE PROTEIN CAF1M"/>
    <property type="match status" value="1"/>
</dbReference>
<dbReference type="InterPro" id="IPR013783">
    <property type="entry name" value="Ig-like_fold"/>
</dbReference>
<dbReference type="EMBL" id="QZWH01000032">
    <property type="protein sequence ID" value="RJT21016.1"/>
    <property type="molecule type" value="Genomic_DNA"/>
</dbReference>
<comment type="subcellular location">
    <subcellularLocation>
        <location evidence="1">Periplasm</location>
    </subcellularLocation>
</comment>
<proteinExistence type="inferred from homology"/>
<evidence type="ECO:0000256" key="1">
    <source>
        <dbReference type="ARBA" id="ARBA00004418"/>
    </source>
</evidence>
<dbReference type="PRINTS" id="PR00969">
    <property type="entry name" value="CHAPERONPILI"/>
</dbReference>
<name>A0A3A5JVY5_9ENTR</name>
<evidence type="ECO:0000259" key="10">
    <source>
        <dbReference type="Pfam" id="PF02753"/>
    </source>
</evidence>
<dbReference type="FunFam" id="2.60.40.10:FF:000458">
    <property type="entry name" value="Molecular chaperone FimC"/>
    <property type="match status" value="1"/>
</dbReference>
<dbReference type="RefSeq" id="WP_120065468.1">
    <property type="nucleotide sequence ID" value="NZ_QZWH01000032.1"/>
</dbReference>
<dbReference type="SUPFAM" id="SSF49354">
    <property type="entry name" value="PapD-like"/>
    <property type="match status" value="1"/>
</dbReference>
<keyword evidence="7" id="KW-0393">Immunoglobulin domain</keyword>
<feature type="domain" description="Pili assembly chaperone C-terminal" evidence="10">
    <location>
        <begin position="165"/>
        <end position="219"/>
    </location>
</feature>
<reference evidence="11 12" key="1">
    <citation type="submission" date="2018-09" db="EMBL/GenBank/DDBJ databases">
        <title>Draft genome sequence of Buttiauxella izardii CCUG 35510T.</title>
        <authorList>
            <person name="Salva-Serra F."/>
            <person name="Marathe N."/>
            <person name="Moore E."/>
            <person name="Stadler-Svensson L."/>
            <person name="Engstrom-Jakobsson H."/>
        </authorList>
    </citation>
    <scope>NUCLEOTIDE SEQUENCE [LARGE SCALE GENOMIC DNA]</scope>
    <source>
        <strain evidence="11 12">CCUG 35510</strain>
    </source>
</reference>
<evidence type="ECO:0000256" key="3">
    <source>
        <dbReference type="ARBA" id="ARBA00022558"/>
    </source>
</evidence>
<dbReference type="OrthoDB" id="9131059at2"/>
<dbReference type="GO" id="GO:0071555">
    <property type="term" value="P:cell wall organization"/>
    <property type="evidence" value="ECO:0007669"/>
    <property type="project" value="InterPro"/>
</dbReference>
<evidence type="ECO:0000256" key="6">
    <source>
        <dbReference type="ARBA" id="ARBA00023186"/>
    </source>
</evidence>
<feature type="signal peptide" evidence="8">
    <location>
        <begin position="1"/>
        <end position="22"/>
    </location>
</feature>
<evidence type="ECO:0000313" key="11">
    <source>
        <dbReference type="EMBL" id="RJT21016.1"/>
    </source>
</evidence>
<dbReference type="InterPro" id="IPR016148">
    <property type="entry name" value="Pili_assmbl_chaperone_C"/>
</dbReference>
<comment type="caution">
    <text evidence="11">The sequence shown here is derived from an EMBL/GenBank/DDBJ whole genome shotgun (WGS) entry which is preliminary data.</text>
</comment>
<dbReference type="PANTHER" id="PTHR30251">
    <property type="entry name" value="PILUS ASSEMBLY CHAPERONE"/>
    <property type="match status" value="1"/>
</dbReference>
<dbReference type="SUPFAM" id="SSF49584">
    <property type="entry name" value="Periplasmic chaperone C-domain"/>
    <property type="match status" value="1"/>
</dbReference>
<sequence>MKFSYRTIIASTLLIASIPSYAGLTVGATRVIFSGDMKEASLSVKNSDNSSVYLIRSWVSSDIDGAKVPFLTTPPLFRLEEGQSNNIRINQTTSNLPQDRESVYWLNTLAIPPESEKKTTNSLQFSLNTRIKLFYRPEALNDPRKAENASSELTFTHSGDSLQANNPTPYFVNMSQIKINGNTLREGYMVAPKSSLKIKNSATSGSINWKAINDYGGLTKEFSAKF</sequence>
<dbReference type="Pfam" id="PF02753">
    <property type="entry name" value="PapD_C"/>
    <property type="match status" value="1"/>
</dbReference>
<dbReference type="Pfam" id="PF00345">
    <property type="entry name" value="PapD_N"/>
    <property type="match status" value="1"/>
</dbReference>
<keyword evidence="3" id="KW-1029">Fimbrium biogenesis</keyword>
<keyword evidence="12" id="KW-1185">Reference proteome</keyword>
<evidence type="ECO:0000256" key="7">
    <source>
        <dbReference type="ARBA" id="ARBA00023319"/>
    </source>
</evidence>
<feature type="chain" id="PRO_5017282084" evidence="8">
    <location>
        <begin position="23"/>
        <end position="226"/>
    </location>
</feature>
<dbReference type="InterPro" id="IPR050643">
    <property type="entry name" value="Periplasmic_pilus_chap"/>
</dbReference>
<evidence type="ECO:0000259" key="9">
    <source>
        <dbReference type="Pfam" id="PF00345"/>
    </source>
</evidence>
<dbReference type="Gene3D" id="2.60.40.10">
    <property type="entry name" value="Immunoglobulins"/>
    <property type="match status" value="2"/>
</dbReference>
<protein>
    <submittedName>
        <fullName evidence="11">Molecular chaperone</fullName>
    </submittedName>
</protein>
<comment type="similarity">
    <text evidence="2">Belongs to the periplasmic pilus chaperone family.</text>
</comment>
<dbReference type="GO" id="GO:0030288">
    <property type="term" value="C:outer membrane-bounded periplasmic space"/>
    <property type="evidence" value="ECO:0007669"/>
    <property type="project" value="InterPro"/>
</dbReference>
<dbReference type="InterPro" id="IPR008962">
    <property type="entry name" value="PapD-like_sf"/>
</dbReference>
<feature type="domain" description="Pili assembly chaperone N-terminal" evidence="9">
    <location>
        <begin position="23"/>
        <end position="140"/>
    </location>
</feature>
<keyword evidence="4 8" id="KW-0732">Signal</keyword>
<evidence type="ECO:0000256" key="2">
    <source>
        <dbReference type="ARBA" id="ARBA00007399"/>
    </source>
</evidence>
<evidence type="ECO:0000256" key="5">
    <source>
        <dbReference type="ARBA" id="ARBA00022764"/>
    </source>
</evidence>
<evidence type="ECO:0000313" key="12">
    <source>
        <dbReference type="Proteomes" id="UP000276295"/>
    </source>
</evidence>
<keyword evidence="6" id="KW-0143">Chaperone</keyword>
<gene>
    <name evidence="11" type="ORF">D6029_14740</name>
</gene>
<dbReference type="InterPro" id="IPR036316">
    <property type="entry name" value="Pili_assmbl_chap_C_dom_sf"/>
</dbReference>
<evidence type="ECO:0000256" key="8">
    <source>
        <dbReference type="SAM" id="SignalP"/>
    </source>
</evidence>
<dbReference type="AlphaFoldDB" id="A0A3A5JVY5"/>
<dbReference type="Proteomes" id="UP000276295">
    <property type="component" value="Unassembled WGS sequence"/>
</dbReference>
<dbReference type="InterPro" id="IPR001829">
    <property type="entry name" value="Pili_assmbl_chaperone_bac"/>
</dbReference>
<accession>A0A3A5JVY5</accession>
<keyword evidence="5" id="KW-0574">Periplasm</keyword>
<evidence type="ECO:0000256" key="4">
    <source>
        <dbReference type="ARBA" id="ARBA00022729"/>
    </source>
</evidence>
<organism evidence="11 12">
    <name type="scientific">Buttiauxella izardii</name>
    <dbReference type="NCBI Taxonomy" id="82991"/>
    <lineage>
        <taxon>Bacteria</taxon>
        <taxon>Pseudomonadati</taxon>
        <taxon>Pseudomonadota</taxon>
        <taxon>Gammaproteobacteria</taxon>
        <taxon>Enterobacterales</taxon>
        <taxon>Enterobacteriaceae</taxon>
        <taxon>Buttiauxella</taxon>
    </lineage>
</organism>